<accession>X1D5Q4</accession>
<feature type="non-terminal residue" evidence="1">
    <location>
        <position position="1"/>
    </location>
</feature>
<name>X1D5Q4_9ZZZZ</name>
<dbReference type="EMBL" id="BART01030290">
    <property type="protein sequence ID" value="GAH16076.1"/>
    <property type="molecule type" value="Genomic_DNA"/>
</dbReference>
<evidence type="ECO:0000313" key="1">
    <source>
        <dbReference type="EMBL" id="GAH16076.1"/>
    </source>
</evidence>
<reference evidence="1" key="1">
    <citation type="journal article" date="2014" name="Front. Microbiol.">
        <title>High frequency of phylogenetically diverse reductive dehalogenase-homologous genes in deep subseafloor sedimentary metagenomes.</title>
        <authorList>
            <person name="Kawai M."/>
            <person name="Futagami T."/>
            <person name="Toyoda A."/>
            <person name="Takaki Y."/>
            <person name="Nishi S."/>
            <person name="Hori S."/>
            <person name="Arai W."/>
            <person name="Tsubouchi T."/>
            <person name="Morono Y."/>
            <person name="Uchiyama I."/>
            <person name="Ito T."/>
            <person name="Fujiyama A."/>
            <person name="Inagaki F."/>
            <person name="Takami H."/>
        </authorList>
    </citation>
    <scope>NUCLEOTIDE SEQUENCE</scope>
    <source>
        <strain evidence="1">Expedition CK06-06</strain>
    </source>
</reference>
<dbReference type="AlphaFoldDB" id="X1D5Q4"/>
<protein>
    <recommendedName>
        <fullName evidence="2">ROK family protein</fullName>
    </recommendedName>
</protein>
<organism evidence="1">
    <name type="scientific">marine sediment metagenome</name>
    <dbReference type="NCBI Taxonomy" id="412755"/>
    <lineage>
        <taxon>unclassified sequences</taxon>
        <taxon>metagenomes</taxon>
        <taxon>ecological metagenomes</taxon>
    </lineage>
</organism>
<proteinExistence type="predicted"/>
<evidence type="ECO:0008006" key="2">
    <source>
        <dbReference type="Google" id="ProtNLM"/>
    </source>
</evidence>
<gene>
    <name evidence="1" type="ORF">S01H4_52934</name>
</gene>
<comment type="caution">
    <text evidence="1">The sequence shown here is derived from an EMBL/GenBank/DDBJ whole genome shotgun (WGS) entry which is preliminary data.</text>
</comment>
<sequence length="65" mass="7393">YFGGAMMKDSDLILKPLIEQFDTEPILFTINHPPRIKATIYLDEIGLMGALTLVKYKLEENPILV</sequence>